<evidence type="ECO:0000313" key="2">
    <source>
        <dbReference type="Proteomes" id="UP000050525"/>
    </source>
</evidence>
<keyword evidence="2" id="KW-1185">Reference proteome</keyword>
<dbReference type="Proteomes" id="UP000050525">
    <property type="component" value="Unassembled WGS sequence"/>
</dbReference>
<sequence>MKLIPYRPGEEVEEEHEGEDLMVLEEEALTDIILHLHGRGKDKEHGKHFLLAIPTLCRAIKQMGEETLEPESCKVVLLQKMGLMETVALDEKPNRILCYNMPAICSLSPACQPMEPEFCKVILQWKIIVNLAKLGNVELLEIVVLDEEPNRILCYSMAAICSFSYGVVPAADHPEDCLTSPKQNSLWTPTKQQKHMEDLEAMLRSLLASASSLGRLQFLWEHLKSWLQSANAKDRMKSMRSRRALLCFAVSLLPQFEVFQKILSEGQRRSFVQRALAGVLDINMCVSRAALILLYAMLGEAGYLIGDKEEEIPARIMRKLLHEGLQTAAQRAAGPQPAGKLLQHPLPSAAAQGPFCRVYDY</sequence>
<dbReference type="EMBL" id="AKHW03000362">
    <property type="protein sequence ID" value="KYO47878.1"/>
    <property type="molecule type" value="Genomic_DNA"/>
</dbReference>
<dbReference type="AlphaFoldDB" id="A0A151PFU8"/>
<comment type="caution">
    <text evidence="1">The sequence shown here is derived from an EMBL/GenBank/DDBJ whole genome shotgun (WGS) entry which is preliminary data.</text>
</comment>
<accession>A0A151PFU8</accession>
<protein>
    <submittedName>
        <fullName evidence="1">Uncharacterized protein</fullName>
    </submittedName>
</protein>
<gene>
    <name evidence="1" type="ORF">Y1Q_0020491</name>
</gene>
<proteinExistence type="predicted"/>
<name>A0A151PFU8_ALLMI</name>
<reference evidence="1 2" key="1">
    <citation type="journal article" date="2012" name="Genome Biol.">
        <title>Sequencing three crocodilian genomes to illuminate the evolution of archosaurs and amniotes.</title>
        <authorList>
            <person name="St John J.A."/>
            <person name="Braun E.L."/>
            <person name="Isberg S.R."/>
            <person name="Miles L.G."/>
            <person name="Chong A.Y."/>
            <person name="Gongora J."/>
            <person name="Dalzell P."/>
            <person name="Moran C."/>
            <person name="Bed'hom B."/>
            <person name="Abzhanov A."/>
            <person name="Burgess S.C."/>
            <person name="Cooksey A.M."/>
            <person name="Castoe T.A."/>
            <person name="Crawford N.G."/>
            <person name="Densmore L.D."/>
            <person name="Drew J.C."/>
            <person name="Edwards S.V."/>
            <person name="Faircloth B.C."/>
            <person name="Fujita M.K."/>
            <person name="Greenwold M.J."/>
            <person name="Hoffmann F.G."/>
            <person name="Howard J.M."/>
            <person name="Iguchi T."/>
            <person name="Janes D.E."/>
            <person name="Khan S.Y."/>
            <person name="Kohno S."/>
            <person name="de Koning A.J."/>
            <person name="Lance S.L."/>
            <person name="McCarthy F.M."/>
            <person name="McCormack J.E."/>
            <person name="Merchant M.E."/>
            <person name="Peterson D.G."/>
            <person name="Pollock D.D."/>
            <person name="Pourmand N."/>
            <person name="Raney B.J."/>
            <person name="Roessler K.A."/>
            <person name="Sanford J.R."/>
            <person name="Sawyer R.H."/>
            <person name="Schmidt C.J."/>
            <person name="Triplett E.W."/>
            <person name="Tuberville T.D."/>
            <person name="Venegas-Anaya M."/>
            <person name="Howard J.T."/>
            <person name="Jarvis E.D."/>
            <person name="Guillette L.J.Jr."/>
            <person name="Glenn T.C."/>
            <person name="Green R.E."/>
            <person name="Ray D.A."/>
        </authorList>
    </citation>
    <scope>NUCLEOTIDE SEQUENCE [LARGE SCALE GENOMIC DNA]</scope>
    <source>
        <strain evidence="1">KSC_2009_1</strain>
    </source>
</reference>
<evidence type="ECO:0000313" key="1">
    <source>
        <dbReference type="EMBL" id="KYO47878.1"/>
    </source>
</evidence>
<organism evidence="1 2">
    <name type="scientific">Alligator mississippiensis</name>
    <name type="common">American alligator</name>
    <dbReference type="NCBI Taxonomy" id="8496"/>
    <lineage>
        <taxon>Eukaryota</taxon>
        <taxon>Metazoa</taxon>
        <taxon>Chordata</taxon>
        <taxon>Craniata</taxon>
        <taxon>Vertebrata</taxon>
        <taxon>Euteleostomi</taxon>
        <taxon>Archelosauria</taxon>
        <taxon>Archosauria</taxon>
        <taxon>Crocodylia</taxon>
        <taxon>Alligatoridae</taxon>
        <taxon>Alligatorinae</taxon>
        <taxon>Alligator</taxon>
    </lineage>
</organism>